<proteinExistence type="predicted"/>
<sequence length="134" mass="15923">MIGIKEVETPKEVVMDLSGYINDFKSGYKEIIKAKNFFLPAEIISFLDKISKSFGVEDFNFPIDLWAQIVYYSLNYYEQKRDRKEDILEILRILWQGRLASFAIETKDLDMEQSEEVIQQQVGAFKEYKEKMWQ</sequence>
<evidence type="ECO:0000313" key="1">
    <source>
        <dbReference type="EMBL" id="GAG73336.1"/>
    </source>
</evidence>
<protein>
    <submittedName>
        <fullName evidence="1">Uncharacterized protein</fullName>
    </submittedName>
</protein>
<gene>
    <name evidence="1" type="ORF">S01H4_02451</name>
</gene>
<accession>X1BMJ4</accession>
<reference evidence="1" key="1">
    <citation type="journal article" date="2014" name="Front. Microbiol.">
        <title>High frequency of phylogenetically diverse reductive dehalogenase-homologous genes in deep subseafloor sedimentary metagenomes.</title>
        <authorList>
            <person name="Kawai M."/>
            <person name="Futagami T."/>
            <person name="Toyoda A."/>
            <person name="Takaki Y."/>
            <person name="Nishi S."/>
            <person name="Hori S."/>
            <person name="Arai W."/>
            <person name="Tsubouchi T."/>
            <person name="Morono Y."/>
            <person name="Uchiyama I."/>
            <person name="Ito T."/>
            <person name="Fujiyama A."/>
            <person name="Inagaki F."/>
            <person name="Takami H."/>
        </authorList>
    </citation>
    <scope>NUCLEOTIDE SEQUENCE</scope>
    <source>
        <strain evidence="1">Expedition CK06-06</strain>
    </source>
</reference>
<dbReference type="EMBL" id="BART01000534">
    <property type="protein sequence ID" value="GAG73336.1"/>
    <property type="molecule type" value="Genomic_DNA"/>
</dbReference>
<organism evidence="1">
    <name type="scientific">marine sediment metagenome</name>
    <dbReference type="NCBI Taxonomy" id="412755"/>
    <lineage>
        <taxon>unclassified sequences</taxon>
        <taxon>metagenomes</taxon>
        <taxon>ecological metagenomes</taxon>
    </lineage>
</organism>
<name>X1BMJ4_9ZZZZ</name>
<dbReference type="AlphaFoldDB" id="X1BMJ4"/>
<comment type="caution">
    <text evidence="1">The sequence shown here is derived from an EMBL/GenBank/DDBJ whole genome shotgun (WGS) entry which is preliminary data.</text>
</comment>